<dbReference type="RefSeq" id="XP_033577603.1">
    <property type="nucleotide sequence ID" value="XM_033714056.1"/>
</dbReference>
<dbReference type="Proteomes" id="UP000504636">
    <property type="component" value="Unplaced"/>
</dbReference>
<name>A0A6A6YQ39_9PEZI</name>
<feature type="region of interest" description="Disordered" evidence="1">
    <location>
        <begin position="1"/>
        <end position="21"/>
    </location>
</feature>
<proteinExistence type="predicted"/>
<evidence type="ECO:0000313" key="3">
    <source>
        <dbReference type="Proteomes" id="UP000504636"/>
    </source>
</evidence>
<evidence type="ECO:0000256" key="1">
    <source>
        <dbReference type="SAM" id="MobiDB-lite"/>
    </source>
</evidence>
<dbReference type="AlphaFoldDB" id="A0A6A6YQ39"/>
<keyword evidence="3" id="KW-1185">Reference proteome</keyword>
<protein>
    <submittedName>
        <fullName evidence="2 4">Uncharacterized protein</fullName>
    </submittedName>
</protein>
<reference evidence="4" key="2">
    <citation type="submission" date="2020-04" db="EMBL/GenBank/DDBJ databases">
        <authorList>
            <consortium name="NCBI Genome Project"/>
        </authorList>
    </citation>
    <scope>NUCLEOTIDE SEQUENCE</scope>
    <source>
        <strain evidence="4">CBS 304.34</strain>
    </source>
</reference>
<organism evidence="2">
    <name type="scientific">Mytilinidion resinicola</name>
    <dbReference type="NCBI Taxonomy" id="574789"/>
    <lineage>
        <taxon>Eukaryota</taxon>
        <taxon>Fungi</taxon>
        <taxon>Dikarya</taxon>
        <taxon>Ascomycota</taxon>
        <taxon>Pezizomycotina</taxon>
        <taxon>Dothideomycetes</taxon>
        <taxon>Pleosporomycetidae</taxon>
        <taxon>Mytilinidiales</taxon>
        <taxon>Mytilinidiaceae</taxon>
        <taxon>Mytilinidion</taxon>
    </lineage>
</organism>
<accession>A0A6A6YQ39</accession>
<evidence type="ECO:0000313" key="4">
    <source>
        <dbReference type="RefSeq" id="XP_033577603.1"/>
    </source>
</evidence>
<feature type="region of interest" description="Disordered" evidence="1">
    <location>
        <begin position="200"/>
        <end position="222"/>
    </location>
</feature>
<dbReference type="EMBL" id="MU003699">
    <property type="protein sequence ID" value="KAF2810639.1"/>
    <property type="molecule type" value="Genomic_DNA"/>
</dbReference>
<gene>
    <name evidence="2 4" type="ORF">BDZ99DRAFT_286388</name>
</gene>
<feature type="compositionally biased region" description="Polar residues" evidence="1">
    <location>
        <begin position="207"/>
        <end position="222"/>
    </location>
</feature>
<dbReference type="GeneID" id="54454949"/>
<reference evidence="4" key="3">
    <citation type="submission" date="2025-04" db="UniProtKB">
        <authorList>
            <consortium name="RefSeq"/>
        </authorList>
    </citation>
    <scope>IDENTIFICATION</scope>
    <source>
        <strain evidence="4">CBS 304.34</strain>
    </source>
</reference>
<sequence length="327" mass="34611">MDGEDFLNGGMTMGGDVIGDPSGEMSWEQGGHITLFDETSPRFFNDSFASPAPPETPMLGGAAKAPQLYSESDFLGYGRRLQPGSMDGGSSTSPESSVPDSSSDSSRSRKRKPSTVMTGETMDLGWAMHEGSLSPEMHKMKQETDQAVDAMGTQMASQFPDFSGPNSPQEQTITPSKLQQNFGMRNQVPTASPSKAAFFLGSESRDGSPSSANAMSSDNSPHMFNGYQSPSPMTRKRMTAPAIWDTNSQWAQGQHPAYAGAASSPFRATVSPAALQNGQMPGLGTQAALYIGSETGKSRVETQIKITLSVDPLPAGISAIHLPTPLS</sequence>
<feature type="compositionally biased region" description="Low complexity" evidence="1">
    <location>
        <begin position="90"/>
        <end position="105"/>
    </location>
</feature>
<reference evidence="2 4" key="1">
    <citation type="journal article" date="2020" name="Stud. Mycol.">
        <title>101 Dothideomycetes genomes: a test case for predicting lifestyles and emergence of pathogens.</title>
        <authorList>
            <person name="Haridas S."/>
            <person name="Albert R."/>
            <person name="Binder M."/>
            <person name="Bloem J."/>
            <person name="Labutti K."/>
            <person name="Salamov A."/>
            <person name="Andreopoulos B."/>
            <person name="Baker S."/>
            <person name="Barry K."/>
            <person name="Bills G."/>
            <person name="Bluhm B."/>
            <person name="Cannon C."/>
            <person name="Castanera R."/>
            <person name="Culley D."/>
            <person name="Daum C."/>
            <person name="Ezra D."/>
            <person name="Gonzalez J."/>
            <person name="Henrissat B."/>
            <person name="Kuo A."/>
            <person name="Liang C."/>
            <person name="Lipzen A."/>
            <person name="Lutzoni F."/>
            <person name="Magnuson J."/>
            <person name="Mondo S."/>
            <person name="Nolan M."/>
            <person name="Ohm R."/>
            <person name="Pangilinan J."/>
            <person name="Park H.-J."/>
            <person name="Ramirez L."/>
            <person name="Alfaro M."/>
            <person name="Sun H."/>
            <person name="Tritt A."/>
            <person name="Yoshinaga Y."/>
            <person name="Zwiers L.-H."/>
            <person name="Turgeon B."/>
            <person name="Goodwin S."/>
            <person name="Spatafora J."/>
            <person name="Crous P."/>
            <person name="Grigoriev I."/>
        </authorList>
    </citation>
    <scope>NUCLEOTIDE SEQUENCE</scope>
    <source>
        <strain evidence="2 4">CBS 304.34</strain>
    </source>
</reference>
<feature type="region of interest" description="Disordered" evidence="1">
    <location>
        <begin position="36"/>
        <end position="64"/>
    </location>
</feature>
<feature type="region of interest" description="Disordered" evidence="1">
    <location>
        <begin position="77"/>
        <end position="123"/>
    </location>
</feature>
<evidence type="ECO:0000313" key="2">
    <source>
        <dbReference type="EMBL" id="KAF2810639.1"/>
    </source>
</evidence>